<dbReference type="InterPro" id="IPR014284">
    <property type="entry name" value="RNA_pol_sigma-70_dom"/>
</dbReference>
<dbReference type="GO" id="GO:0003677">
    <property type="term" value="F:DNA binding"/>
    <property type="evidence" value="ECO:0007669"/>
    <property type="project" value="InterPro"/>
</dbReference>
<reference evidence="6" key="1">
    <citation type="journal article" date="2014" name="Int. J. Syst. Evol. Microbiol.">
        <title>Complete genome sequence of Corynebacterium casei LMG S-19264T (=DSM 44701T), isolated from a smear-ripened cheese.</title>
        <authorList>
            <consortium name="US DOE Joint Genome Institute (JGI-PGF)"/>
            <person name="Walter F."/>
            <person name="Albersmeier A."/>
            <person name="Kalinowski J."/>
            <person name="Ruckert C."/>
        </authorList>
    </citation>
    <scope>NUCLEOTIDE SEQUENCE</scope>
    <source>
        <strain evidence="6">CGMCC 1.15725</strain>
    </source>
</reference>
<dbReference type="Gene3D" id="1.10.10.10">
    <property type="entry name" value="Winged helix-like DNA-binding domain superfamily/Winged helix DNA-binding domain"/>
    <property type="match status" value="1"/>
</dbReference>
<dbReference type="GO" id="GO:0006352">
    <property type="term" value="P:DNA-templated transcription initiation"/>
    <property type="evidence" value="ECO:0007669"/>
    <property type="project" value="InterPro"/>
</dbReference>
<dbReference type="InterPro" id="IPR039425">
    <property type="entry name" value="RNA_pol_sigma-70-like"/>
</dbReference>
<reference evidence="6" key="2">
    <citation type="submission" date="2020-09" db="EMBL/GenBank/DDBJ databases">
        <authorList>
            <person name="Sun Q."/>
            <person name="Zhou Y."/>
        </authorList>
    </citation>
    <scope>NUCLEOTIDE SEQUENCE</scope>
    <source>
        <strain evidence="6">CGMCC 1.15725</strain>
    </source>
</reference>
<dbReference type="Pfam" id="PF08281">
    <property type="entry name" value="Sigma70_r4_2"/>
    <property type="match status" value="1"/>
</dbReference>
<dbReference type="InterPro" id="IPR013324">
    <property type="entry name" value="RNA_pol_sigma_r3/r4-like"/>
</dbReference>
<keyword evidence="7" id="KW-1185">Reference proteome</keyword>
<proteinExistence type="inferred from homology"/>
<dbReference type="SUPFAM" id="SSF88659">
    <property type="entry name" value="Sigma3 and sigma4 domains of RNA polymerase sigma factors"/>
    <property type="match status" value="1"/>
</dbReference>
<accession>A0A8J2YWI4</accession>
<evidence type="ECO:0000256" key="1">
    <source>
        <dbReference type="ARBA" id="ARBA00010641"/>
    </source>
</evidence>
<feature type="domain" description="RNA polymerase sigma factor 70 region 4 type 2" evidence="5">
    <location>
        <begin position="109"/>
        <end position="160"/>
    </location>
</feature>
<dbReference type="GO" id="GO:0016987">
    <property type="term" value="F:sigma factor activity"/>
    <property type="evidence" value="ECO:0007669"/>
    <property type="project" value="UniProtKB-KW"/>
</dbReference>
<dbReference type="EMBL" id="BMJQ01000011">
    <property type="protein sequence ID" value="GGF32212.1"/>
    <property type="molecule type" value="Genomic_DNA"/>
</dbReference>
<comment type="similarity">
    <text evidence="1">Belongs to the sigma-70 factor family. ECF subfamily.</text>
</comment>
<evidence type="ECO:0000313" key="7">
    <source>
        <dbReference type="Proteomes" id="UP000646365"/>
    </source>
</evidence>
<dbReference type="InterPro" id="IPR013249">
    <property type="entry name" value="RNA_pol_sigma70_r4_t2"/>
</dbReference>
<evidence type="ECO:0000256" key="2">
    <source>
        <dbReference type="ARBA" id="ARBA00023015"/>
    </source>
</evidence>
<organism evidence="6 7">
    <name type="scientific">Aliidongia dinghuensis</name>
    <dbReference type="NCBI Taxonomy" id="1867774"/>
    <lineage>
        <taxon>Bacteria</taxon>
        <taxon>Pseudomonadati</taxon>
        <taxon>Pseudomonadota</taxon>
        <taxon>Alphaproteobacteria</taxon>
        <taxon>Rhodospirillales</taxon>
        <taxon>Dongiaceae</taxon>
        <taxon>Aliidongia</taxon>
    </lineage>
</organism>
<evidence type="ECO:0000259" key="5">
    <source>
        <dbReference type="Pfam" id="PF08281"/>
    </source>
</evidence>
<dbReference type="NCBIfam" id="TIGR02937">
    <property type="entry name" value="sigma70-ECF"/>
    <property type="match status" value="1"/>
</dbReference>
<protein>
    <submittedName>
        <fullName evidence="6">ECF sigma factor VreI</fullName>
    </submittedName>
</protein>
<sequence>MADSREILRQRLLLDYDELKTQLARRLGSAHHAEDALQDAWLRLDGTSSIGTISRPFPYLLRIAYNLGLKRRLRDREAKTLDDARAALNLVDETPGPAEIVEARSEFAAFERALAELTPRRREILLASRADGTPLRAIADRLGISQRLVEMELKMALIHCGRRLDRKIIQRFGPRRFRGSDEQEDDVG</sequence>
<keyword evidence="2" id="KW-0805">Transcription regulation</keyword>
<evidence type="ECO:0000256" key="4">
    <source>
        <dbReference type="ARBA" id="ARBA00023163"/>
    </source>
</evidence>
<dbReference type="PANTHER" id="PTHR43133:SF63">
    <property type="entry name" value="RNA POLYMERASE SIGMA FACTOR FECI-RELATED"/>
    <property type="match status" value="1"/>
</dbReference>
<comment type="caution">
    <text evidence="6">The sequence shown here is derived from an EMBL/GenBank/DDBJ whole genome shotgun (WGS) entry which is preliminary data.</text>
</comment>
<dbReference type="InterPro" id="IPR036388">
    <property type="entry name" value="WH-like_DNA-bd_sf"/>
</dbReference>
<dbReference type="InterPro" id="IPR013325">
    <property type="entry name" value="RNA_pol_sigma_r2"/>
</dbReference>
<keyword evidence="4" id="KW-0804">Transcription</keyword>
<keyword evidence="3" id="KW-0731">Sigma factor</keyword>
<dbReference type="RefSeq" id="WP_189049595.1">
    <property type="nucleotide sequence ID" value="NZ_BMJQ01000011.1"/>
</dbReference>
<dbReference type="Proteomes" id="UP000646365">
    <property type="component" value="Unassembled WGS sequence"/>
</dbReference>
<dbReference type="PANTHER" id="PTHR43133">
    <property type="entry name" value="RNA POLYMERASE ECF-TYPE SIGMA FACTO"/>
    <property type="match status" value="1"/>
</dbReference>
<evidence type="ECO:0000313" key="6">
    <source>
        <dbReference type="EMBL" id="GGF32212.1"/>
    </source>
</evidence>
<gene>
    <name evidence="6" type="primary">vreI</name>
    <name evidence="6" type="ORF">GCM10011611_43000</name>
</gene>
<dbReference type="Gene3D" id="1.10.1740.10">
    <property type="match status" value="1"/>
</dbReference>
<evidence type="ECO:0000256" key="3">
    <source>
        <dbReference type="ARBA" id="ARBA00023082"/>
    </source>
</evidence>
<dbReference type="SUPFAM" id="SSF88946">
    <property type="entry name" value="Sigma2 domain of RNA polymerase sigma factors"/>
    <property type="match status" value="1"/>
</dbReference>
<name>A0A8J2YWI4_9PROT</name>
<dbReference type="AlphaFoldDB" id="A0A8J2YWI4"/>